<dbReference type="RefSeq" id="WP_211956489.1">
    <property type="nucleotide sequence ID" value="NZ_CAJPVI010000041.1"/>
</dbReference>
<evidence type="ECO:0000256" key="3">
    <source>
        <dbReference type="SAM" id="MobiDB-lite"/>
    </source>
</evidence>
<evidence type="ECO:0000259" key="4">
    <source>
        <dbReference type="Pfam" id="PF05433"/>
    </source>
</evidence>
<dbReference type="Proteomes" id="UP000672657">
    <property type="component" value="Unassembled WGS sequence"/>
</dbReference>
<keyword evidence="2" id="KW-0472">Membrane</keyword>
<gene>
    <name evidence="5" type="ORF">LMG26411_05621</name>
</gene>
<dbReference type="InterPro" id="IPR008816">
    <property type="entry name" value="Gly_zipper_2TM_dom"/>
</dbReference>
<evidence type="ECO:0000256" key="1">
    <source>
        <dbReference type="ARBA" id="ARBA00004370"/>
    </source>
</evidence>
<keyword evidence="6" id="KW-1185">Reference proteome</keyword>
<name>A0ABM8TPT7_9BURK</name>
<evidence type="ECO:0000313" key="5">
    <source>
        <dbReference type="EMBL" id="CAG2157562.1"/>
    </source>
</evidence>
<comment type="caution">
    <text evidence="5">The sequence shown here is derived from an EMBL/GenBank/DDBJ whole genome shotgun (WGS) entry which is preliminary data.</text>
</comment>
<feature type="domain" description="Glycine zipper 2TM" evidence="4">
    <location>
        <begin position="128"/>
        <end position="169"/>
    </location>
</feature>
<dbReference type="PANTHER" id="PTHR35603">
    <property type="match status" value="1"/>
</dbReference>
<proteinExistence type="predicted"/>
<dbReference type="Pfam" id="PF05433">
    <property type="entry name" value="Rick_17kDa_Anti"/>
    <property type="match status" value="1"/>
</dbReference>
<comment type="subcellular location">
    <subcellularLocation>
        <location evidence="1">Membrane</location>
    </subcellularLocation>
</comment>
<organism evidence="5 6">
    <name type="scientific">Cupriavidus numazuensis</name>
    <dbReference type="NCBI Taxonomy" id="221992"/>
    <lineage>
        <taxon>Bacteria</taxon>
        <taxon>Pseudomonadati</taxon>
        <taxon>Pseudomonadota</taxon>
        <taxon>Betaproteobacteria</taxon>
        <taxon>Burkholderiales</taxon>
        <taxon>Burkholderiaceae</taxon>
        <taxon>Cupriavidus</taxon>
    </lineage>
</organism>
<reference evidence="5 6" key="1">
    <citation type="submission" date="2021-03" db="EMBL/GenBank/DDBJ databases">
        <authorList>
            <person name="Peeters C."/>
        </authorList>
    </citation>
    <scope>NUCLEOTIDE SEQUENCE [LARGE SCALE GENOMIC DNA]</scope>
    <source>
        <strain evidence="5 6">LMG 26411</strain>
    </source>
</reference>
<dbReference type="InterPro" id="IPR051407">
    <property type="entry name" value="Bact_OM_lipoprot/Surf_antigen"/>
</dbReference>
<sequence length="217" mass="22008">MSIPFRSVVLAVLGAGALAGCVTAPYGGYAGGYSGGYSGGYGSGAVTQTGYPQSSYPQASYPQQGYPQASYPQQGYPQQSYPQQGGYQQGYPADSGYGNTGADQYGVRYGWVEAIEVVSGQAASTSGAGAVVGGIVGGLLGHQVGGGRGNTVATIGGAVAGALAGNEVEKRGSAVPPAYRVRVRTNDNAYLTVTQANPYQLRNGDRVRVENGVAVPY</sequence>
<dbReference type="PANTHER" id="PTHR35603:SF2">
    <property type="entry name" value="OUTER MEMBRANE LIPOPROTEIN"/>
    <property type="match status" value="1"/>
</dbReference>
<dbReference type="EMBL" id="CAJPVI010000041">
    <property type="protein sequence ID" value="CAG2157562.1"/>
    <property type="molecule type" value="Genomic_DNA"/>
</dbReference>
<feature type="region of interest" description="Disordered" evidence="3">
    <location>
        <begin position="52"/>
        <end position="89"/>
    </location>
</feature>
<protein>
    <recommendedName>
        <fullName evidence="4">Glycine zipper 2TM domain-containing protein</fullName>
    </recommendedName>
</protein>
<accession>A0ABM8TPT7</accession>
<evidence type="ECO:0000256" key="2">
    <source>
        <dbReference type="ARBA" id="ARBA00023136"/>
    </source>
</evidence>
<evidence type="ECO:0000313" key="6">
    <source>
        <dbReference type="Proteomes" id="UP000672657"/>
    </source>
</evidence>
<dbReference type="PROSITE" id="PS51257">
    <property type="entry name" value="PROKAR_LIPOPROTEIN"/>
    <property type="match status" value="1"/>
</dbReference>